<name>A0ABP4NIT4_9ACTN</name>
<proteinExistence type="predicted"/>
<dbReference type="Proteomes" id="UP001501470">
    <property type="component" value="Unassembled WGS sequence"/>
</dbReference>
<keyword evidence="3" id="KW-1185">Reference proteome</keyword>
<reference evidence="3" key="1">
    <citation type="journal article" date="2019" name="Int. J. Syst. Evol. Microbiol.">
        <title>The Global Catalogue of Microorganisms (GCM) 10K type strain sequencing project: providing services to taxonomists for standard genome sequencing and annotation.</title>
        <authorList>
            <consortium name="The Broad Institute Genomics Platform"/>
            <consortium name="The Broad Institute Genome Sequencing Center for Infectious Disease"/>
            <person name="Wu L."/>
            <person name="Ma J."/>
        </authorList>
    </citation>
    <scope>NUCLEOTIDE SEQUENCE [LARGE SCALE GENOMIC DNA]</scope>
    <source>
        <strain evidence="3">JCM 15933</strain>
    </source>
</reference>
<comment type="caution">
    <text evidence="2">The sequence shown here is derived from an EMBL/GenBank/DDBJ whole genome shotgun (WGS) entry which is preliminary data.</text>
</comment>
<sequence length="141" mass="14860">MGGKLLRLYVLGAVLAAVGIVMFANDVASGAAPAAIGAGVFCFPWLVSRAAAQAKTGLLGETVTYDLTDVDVQAHTKSLNVGYTWESVQAVKETPEFWILTVAKINPLVLPWTELPPAAAAEAREFLVARGLLAVRHTPTS</sequence>
<accession>A0ABP4NIT4</accession>
<gene>
    <name evidence="2" type="ORF">GCM10009827_097950</name>
</gene>
<organism evidence="2 3">
    <name type="scientific">Dactylosporangium maewongense</name>
    <dbReference type="NCBI Taxonomy" id="634393"/>
    <lineage>
        <taxon>Bacteria</taxon>
        <taxon>Bacillati</taxon>
        <taxon>Actinomycetota</taxon>
        <taxon>Actinomycetes</taxon>
        <taxon>Micromonosporales</taxon>
        <taxon>Micromonosporaceae</taxon>
        <taxon>Dactylosporangium</taxon>
    </lineage>
</organism>
<dbReference type="EMBL" id="BAAAQD010000030">
    <property type="protein sequence ID" value="GAA1561033.1"/>
    <property type="molecule type" value="Genomic_DNA"/>
</dbReference>
<feature type="transmembrane region" description="Helical" evidence="1">
    <location>
        <begin position="30"/>
        <end position="47"/>
    </location>
</feature>
<protein>
    <recommendedName>
        <fullName evidence="4">YcxB-like protein domain-containing protein</fullName>
    </recommendedName>
</protein>
<evidence type="ECO:0008006" key="4">
    <source>
        <dbReference type="Google" id="ProtNLM"/>
    </source>
</evidence>
<keyword evidence="1" id="KW-1133">Transmembrane helix</keyword>
<evidence type="ECO:0000313" key="3">
    <source>
        <dbReference type="Proteomes" id="UP001501470"/>
    </source>
</evidence>
<feature type="transmembrane region" description="Helical" evidence="1">
    <location>
        <begin position="5"/>
        <end position="24"/>
    </location>
</feature>
<keyword evidence="1" id="KW-0472">Membrane</keyword>
<evidence type="ECO:0000256" key="1">
    <source>
        <dbReference type="SAM" id="Phobius"/>
    </source>
</evidence>
<keyword evidence="1" id="KW-0812">Transmembrane</keyword>
<evidence type="ECO:0000313" key="2">
    <source>
        <dbReference type="EMBL" id="GAA1561033.1"/>
    </source>
</evidence>